<organism evidence="3 4">
    <name type="scientific">Clostridium scatologenes</name>
    <dbReference type="NCBI Taxonomy" id="1548"/>
    <lineage>
        <taxon>Bacteria</taxon>
        <taxon>Bacillati</taxon>
        <taxon>Bacillota</taxon>
        <taxon>Clostridia</taxon>
        <taxon>Eubacteriales</taxon>
        <taxon>Clostridiaceae</taxon>
        <taxon>Clostridium</taxon>
    </lineage>
</organism>
<feature type="transmembrane region" description="Helical" evidence="1">
    <location>
        <begin position="49"/>
        <end position="69"/>
    </location>
</feature>
<protein>
    <recommendedName>
        <fullName evidence="2">Urease accessory protein UreH-like transmembrane domain-containing protein</fullName>
    </recommendedName>
</protein>
<dbReference type="EMBL" id="CP009933">
    <property type="protein sequence ID" value="AKA69017.1"/>
    <property type="molecule type" value="Genomic_DNA"/>
</dbReference>
<accession>A0A0E3JNB3</accession>
<feature type="transmembrane region" description="Helical" evidence="1">
    <location>
        <begin position="183"/>
        <end position="205"/>
    </location>
</feature>
<dbReference type="KEGG" id="csq:CSCA_1892"/>
<evidence type="ECO:0000256" key="1">
    <source>
        <dbReference type="SAM" id="Phobius"/>
    </source>
</evidence>
<feature type="transmembrane region" description="Helical" evidence="1">
    <location>
        <begin position="153"/>
        <end position="176"/>
    </location>
</feature>
<proteinExistence type="predicted"/>
<evidence type="ECO:0000313" key="3">
    <source>
        <dbReference type="EMBL" id="AKA69017.1"/>
    </source>
</evidence>
<feature type="transmembrane region" description="Helical" evidence="1">
    <location>
        <begin position="6"/>
        <end position="28"/>
    </location>
</feature>
<dbReference type="AlphaFoldDB" id="A0A0E3JNB3"/>
<keyword evidence="1" id="KW-0472">Membrane</keyword>
<evidence type="ECO:0000313" key="4">
    <source>
        <dbReference type="Proteomes" id="UP000033115"/>
    </source>
</evidence>
<dbReference type="Pfam" id="PF13386">
    <property type="entry name" value="DsbD_2"/>
    <property type="match status" value="1"/>
</dbReference>
<dbReference type="RefSeq" id="WP_029161798.1">
    <property type="nucleotide sequence ID" value="NZ_CP009933.1"/>
</dbReference>
<name>A0A0E3JNB3_CLOSL</name>
<dbReference type="Proteomes" id="UP000033115">
    <property type="component" value="Chromosome"/>
</dbReference>
<dbReference type="STRING" id="1548.CSCA_1892"/>
<keyword evidence="1" id="KW-0812">Transmembrane</keyword>
<feature type="domain" description="Urease accessory protein UreH-like transmembrane" evidence="2">
    <location>
        <begin position="5"/>
        <end position="194"/>
    </location>
</feature>
<keyword evidence="4" id="KW-1185">Reference proteome</keyword>
<gene>
    <name evidence="3" type="ORF">CSCA_1892</name>
</gene>
<evidence type="ECO:0000259" key="2">
    <source>
        <dbReference type="Pfam" id="PF13386"/>
    </source>
</evidence>
<sequence length="211" mass="24027">MLKGFILGLSSGGYCLASCIPVFVPYILSENKKTKWNFICLSKFMLGRLLGYILFALLAWITGNFIIKQSHYKEFIFALSYIFLSFTLIIYTFSKSHRVCNIKYFSKFFNHSNKEKNFATILLLGFLTGINVCPPFILAFSDAAFFSNVISSILYFAAFFIGTAIYFMPLPFIGVLKGKQIKLVGQMCSLVIGVFYMYSGIIMLFKEMILK</sequence>
<reference evidence="3 4" key="1">
    <citation type="journal article" date="2015" name="J. Biotechnol.">
        <title>Complete genome sequence of a malodorant-producing acetogen, Clostridium scatologenes ATCC 25775(T).</title>
        <authorList>
            <person name="Zhu Z."/>
            <person name="Guo T."/>
            <person name="Zheng H."/>
            <person name="Song T."/>
            <person name="Ouyang P."/>
            <person name="Xie J."/>
        </authorList>
    </citation>
    <scope>NUCLEOTIDE SEQUENCE [LARGE SCALE GENOMIC DNA]</scope>
    <source>
        <strain evidence="3 4">ATCC 25775</strain>
    </source>
</reference>
<dbReference type="InterPro" id="IPR039447">
    <property type="entry name" value="UreH-like_TM_dom"/>
</dbReference>
<keyword evidence="1" id="KW-1133">Transmembrane helix</keyword>
<dbReference type="HOGENOM" id="CLU_114405_0_0_9"/>
<feature type="transmembrane region" description="Helical" evidence="1">
    <location>
        <begin position="75"/>
        <end position="93"/>
    </location>
</feature>
<feature type="transmembrane region" description="Helical" evidence="1">
    <location>
        <begin position="118"/>
        <end position="141"/>
    </location>
</feature>